<proteinExistence type="inferred from homology"/>
<accession>A0A914CE96</accession>
<dbReference type="Pfam" id="PF00012">
    <property type="entry name" value="HSP70"/>
    <property type="match status" value="1"/>
</dbReference>
<name>A0A914CE96_9BILA</name>
<dbReference type="GO" id="GO:0030968">
    <property type="term" value="P:endoplasmic reticulum unfolded protein response"/>
    <property type="evidence" value="ECO:0007669"/>
    <property type="project" value="TreeGrafter"/>
</dbReference>
<evidence type="ECO:0000313" key="5">
    <source>
        <dbReference type="Proteomes" id="UP000887540"/>
    </source>
</evidence>
<keyword evidence="2" id="KW-0547">Nucleotide-binding</keyword>
<dbReference type="WBParaSite" id="ACRNAN_Path_988.g3800.t1">
    <property type="protein sequence ID" value="ACRNAN_Path_988.g3800.t1"/>
    <property type="gene ID" value="ACRNAN_Path_988.g3800"/>
</dbReference>
<keyword evidence="3" id="KW-0067">ATP-binding</keyword>
<dbReference type="SUPFAM" id="SSF53067">
    <property type="entry name" value="Actin-like ATPase domain"/>
    <property type="match status" value="2"/>
</dbReference>
<reference evidence="6" key="1">
    <citation type="submission" date="2022-11" db="UniProtKB">
        <authorList>
            <consortium name="WormBaseParasite"/>
        </authorList>
    </citation>
    <scope>IDENTIFICATION</scope>
</reference>
<evidence type="ECO:0000256" key="2">
    <source>
        <dbReference type="ARBA" id="ARBA00022741"/>
    </source>
</evidence>
<feature type="compositionally biased region" description="Polar residues" evidence="4">
    <location>
        <begin position="646"/>
        <end position="659"/>
    </location>
</feature>
<evidence type="ECO:0000256" key="1">
    <source>
        <dbReference type="ARBA" id="ARBA00007381"/>
    </source>
</evidence>
<dbReference type="AlphaFoldDB" id="A0A914CE96"/>
<dbReference type="PANTHER" id="PTHR45639:SF34">
    <property type="entry name" value="CHAPERONE PROTEIN DNAK"/>
    <property type="match status" value="1"/>
</dbReference>
<dbReference type="PRINTS" id="PR00301">
    <property type="entry name" value="HEATSHOCK70"/>
</dbReference>
<feature type="region of interest" description="Disordered" evidence="4">
    <location>
        <begin position="646"/>
        <end position="668"/>
    </location>
</feature>
<organism evidence="5 6">
    <name type="scientific">Acrobeloides nanus</name>
    <dbReference type="NCBI Taxonomy" id="290746"/>
    <lineage>
        <taxon>Eukaryota</taxon>
        <taxon>Metazoa</taxon>
        <taxon>Ecdysozoa</taxon>
        <taxon>Nematoda</taxon>
        <taxon>Chromadorea</taxon>
        <taxon>Rhabditida</taxon>
        <taxon>Tylenchina</taxon>
        <taxon>Cephalobomorpha</taxon>
        <taxon>Cephaloboidea</taxon>
        <taxon>Cephalobidae</taxon>
        <taxon>Acrobeloides</taxon>
    </lineage>
</organism>
<evidence type="ECO:0000256" key="3">
    <source>
        <dbReference type="ARBA" id="ARBA00022840"/>
    </source>
</evidence>
<keyword evidence="5" id="KW-1185">Reference proteome</keyword>
<dbReference type="InterPro" id="IPR043129">
    <property type="entry name" value="ATPase_NBD"/>
</dbReference>
<dbReference type="GO" id="GO:0140662">
    <property type="term" value="F:ATP-dependent protein folding chaperone"/>
    <property type="evidence" value="ECO:0007669"/>
    <property type="project" value="InterPro"/>
</dbReference>
<dbReference type="Proteomes" id="UP000887540">
    <property type="component" value="Unplaced"/>
</dbReference>
<dbReference type="GO" id="GO:0034663">
    <property type="term" value="C:endoplasmic reticulum chaperone complex"/>
    <property type="evidence" value="ECO:0007669"/>
    <property type="project" value="TreeGrafter"/>
</dbReference>
<comment type="similarity">
    <text evidence="1">Belongs to the heat shock protein 70 family.</text>
</comment>
<dbReference type="Gene3D" id="3.30.30.30">
    <property type="match status" value="1"/>
</dbReference>
<dbReference type="InterPro" id="IPR013126">
    <property type="entry name" value="Hsp_70_fam"/>
</dbReference>
<sequence length="751" mass="83553">MSTTVAIDLGAANTRIAGFNKDGPELFSLREGKKLSSIVAIKKDTIVVGSFALKSSAPSSIVTGATLSSSNLNELHWSNESNNGKYNFPGHDQPWTRQQIIAELLKEVYKSSKPTSKKIVLTIPDFADQHYRQVVLQSAEVAGLHVVQLINQTTAAAMAYSYAAKNRDDDNVLLINFGAGSFSASVFQKDKREMHLISTSGSNSIGGHALTIKLMKHFLNLIPNLANDKKFLKTLRNDMEKAIEELAFSMDARIELEHDGEVVYSAKTLTRQDFVSMCQEEIGLIKNHIIHALNVAKKNGIQTQRVFLCGGSSKNHFIKEFLDHLFSSSQISIEKSIIAEEAVAIGAAINAAILNGYYKDTRVSGVANYSMNSVYIDINGILVKIVHENQALPIKTLGNPSIVVDPSKGQTQFGINNEPNQNVARLNVNGQKSGGLFFDINKNGLWEICIKEGKLVGIEYLLKDGEISHLLTEQELENLRSISGAEVSDKKEALKLLASIARYLMDEDITTFDVSPQASNEMYQKLYDYLNKKLQELIKHNNSLEFKKLRDTKESLLTETKKLSNLELVDKAHVNQIASDLKNQLSDLSRKPCPEAILNIPSQHSPMPPNRDMTTIDSQAQSNVVHIPNAPIHGNNASNERCVEVQQSGITHQQSTDQPGNPGYGPNNIATRQTFVQHQPSNLEDLKVATRNKIKALREKYRNSQDINRESIKKKMDDFNSKIKGAKTIDEYHFYNQDFLNYCFINKIIAP</sequence>
<evidence type="ECO:0000313" key="6">
    <source>
        <dbReference type="WBParaSite" id="ACRNAN_Path_988.g3800.t1"/>
    </source>
</evidence>
<protein>
    <submittedName>
        <fullName evidence="6">Heat shock protein 70</fullName>
    </submittedName>
</protein>
<dbReference type="GO" id="GO:0005524">
    <property type="term" value="F:ATP binding"/>
    <property type="evidence" value="ECO:0007669"/>
    <property type="project" value="UniProtKB-KW"/>
</dbReference>
<dbReference type="Gene3D" id="3.90.640.10">
    <property type="entry name" value="Actin, Chain A, domain 4"/>
    <property type="match status" value="1"/>
</dbReference>
<dbReference type="PANTHER" id="PTHR45639">
    <property type="entry name" value="HSC70CB, ISOFORM G-RELATED"/>
    <property type="match status" value="1"/>
</dbReference>
<dbReference type="Gene3D" id="3.30.420.40">
    <property type="match status" value="2"/>
</dbReference>
<evidence type="ECO:0000256" key="4">
    <source>
        <dbReference type="SAM" id="MobiDB-lite"/>
    </source>
</evidence>